<dbReference type="AlphaFoldDB" id="A0AAD9D4E8"/>
<dbReference type="Gene3D" id="3.40.50.300">
    <property type="entry name" value="P-loop containing nucleotide triphosphate hydrolases"/>
    <property type="match status" value="1"/>
</dbReference>
<feature type="repeat" description="ANK" evidence="5">
    <location>
        <begin position="238"/>
        <end position="270"/>
    </location>
</feature>
<keyword evidence="9" id="KW-1185">Reference proteome</keyword>
<dbReference type="InterPro" id="IPR011992">
    <property type="entry name" value="EF-hand-dom_pair"/>
</dbReference>
<evidence type="ECO:0000256" key="2">
    <source>
        <dbReference type="ARBA" id="ARBA00022741"/>
    </source>
</evidence>
<evidence type="ECO:0000256" key="3">
    <source>
        <dbReference type="ARBA" id="ARBA00022777"/>
    </source>
</evidence>
<dbReference type="EC" id="2.7.4.3" evidence="8"/>
<dbReference type="EMBL" id="JATAAI010000046">
    <property type="protein sequence ID" value="KAK1733601.1"/>
    <property type="molecule type" value="Genomic_DNA"/>
</dbReference>
<dbReference type="GO" id="GO:0005509">
    <property type="term" value="F:calcium ion binding"/>
    <property type="evidence" value="ECO:0007669"/>
    <property type="project" value="InterPro"/>
</dbReference>
<dbReference type="SMART" id="SM00248">
    <property type="entry name" value="ANK"/>
    <property type="match status" value="5"/>
</dbReference>
<keyword evidence="2" id="KW-0547">Nucleotide-binding</keyword>
<dbReference type="PANTHER" id="PTHR23359">
    <property type="entry name" value="NUCLEOTIDE KINASE"/>
    <property type="match status" value="1"/>
</dbReference>
<dbReference type="GO" id="GO:0005524">
    <property type="term" value="F:ATP binding"/>
    <property type="evidence" value="ECO:0007669"/>
    <property type="project" value="InterPro"/>
</dbReference>
<reference evidence="8" key="1">
    <citation type="submission" date="2023-06" db="EMBL/GenBank/DDBJ databases">
        <title>Survivors Of The Sea: Transcriptome response of Skeletonema marinoi to long-term dormancy.</title>
        <authorList>
            <person name="Pinder M.I.M."/>
            <person name="Kourtchenko O."/>
            <person name="Robertson E.K."/>
            <person name="Larsson T."/>
            <person name="Maumus F."/>
            <person name="Osuna-Cruz C.M."/>
            <person name="Vancaester E."/>
            <person name="Stenow R."/>
            <person name="Vandepoele K."/>
            <person name="Ploug H."/>
            <person name="Bruchert V."/>
            <person name="Godhe A."/>
            <person name="Topel M."/>
        </authorList>
    </citation>
    <scope>NUCLEOTIDE SEQUENCE</scope>
    <source>
        <strain evidence="8">R05AC</strain>
    </source>
</reference>
<dbReference type="InterPro" id="IPR002110">
    <property type="entry name" value="Ankyrin_rpt"/>
</dbReference>
<evidence type="ECO:0000313" key="9">
    <source>
        <dbReference type="Proteomes" id="UP001224775"/>
    </source>
</evidence>
<dbReference type="Pfam" id="PF00406">
    <property type="entry name" value="ADK"/>
    <property type="match status" value="1"/>
</dbReference>
<evidence type="ECO:0000256" key="5">
    <source>
        <dbReference type="PROSITE-ProRule" id="PRU00023"/>
    </source>
</evidence>
<feature type="domain" description="EF-hand" evidence="7">
    <location>
        <begin position="344"/>
        <end position="379"/>
    </location>
</feature>
<protein>
    <submittedName>
        <fullName evidence="8">Adenylate kinase</fullName>
        <ecNumber evidence="8">2.7.4.3</ecNumber>
    </submittedName>
</protein>
<dbReference type="Gene3D" id="1.25.40.20">
    <property type="entry name" value="Ankyrin repeat-containing domain"/>
    <property type="match status" value="2"/>
</dbReference>
<dbReference type="CDD" id="cd01428">
    <property type="entry name" value="ADK"/>
    <property type="match status" value="1"/>
</dbReference>
<dbReference type="PROSITE" id="PS50088">
    <property type="entry name" value="ANK_REPEAT"/>
    <property type="match status" value="2"/>
</dbReference>
<evidence type="ECO:0000259" key="7">
    <source>
        <dbReference type="PROSITE" id="PS50222"/>
    </source>
</evidence>
<dbReference type="PROSITE" id="PS50222">
    <property type="entry name" value="EF_HAND_2"/>
    <property type="match status" value="1"/>
</dbReference>
<feature type="repeat" description="ANK" evidence="5">
    <location>
        <begin position="140"/>
        <end position="172"/>
    </location>
</feature>
<keyword evidence="1 6" id="KW-0808">Transferase</keyword>
<dbReference type="SUPFAM" id="SSF52540">
    <property type="entry name" value="P-loop containing nucleoside triphosphate hydrolases"/>
    <property type="match status" value="1"/>
</dbReference>
<organism evidence="8 9">
    <name type="scientific">Skeletonema marinoi</name>
    <dbReference type="NCBI Taxonomy" id="267567"/>
    <lineage>
        <taxon>Eukaryota</taxon>
        <taxon>Sar</taxon>
        <taxon>Stramenopiles</taxon>
        <taxon>Ochrophyta</taxon>
        <taxon>Bacillariophyta</taxon>
        <taxon>Coscinodiscophyceae</taxon>
        <taxon>Thalassiosirophycidae</taxon>
        <taxon>Thalassiosirales</taxon>
        <taxon>Skeletonemataceae</taxon>
        <taxon>Skeletonema</taxon>
        <taxon>Skeletonema marinoi-dohrnii complex</taxon>
    </lineage>
</organism>
<evidence type="ECO:0000313" key="8">
    <source>
        <dbReference type="EMBL" id="KAK1733601.1"/>
    </source>
</evidence>
<dbReference type="InterPro" id="IPR033690">
    <property type="entry name" value="Adenylat_kinase_CS"/>
</dbReference>
<dbReference type="GO" id="GO:0004017">
    <property type="term" value="F:AMP kinase activity"/>
    <property type="evidence" value="ECO:0007669"/>
    <property type="project" value="UniProtKB-EC"/>
</dbReference>
<comment type="similarity">
    <text evidence="6">Belongs to the adenylate kinase family.</text>
</comment>
<proteinExistence type="inferred from homology"/>
<dbReference type="PRINTS" id="PR00094">
    <property type="entry name" value="ADENYLTKNASE"/>
</dbReference>
<dbReference type="Pfam" id="PF13499">
    <property type="entry name" value="EF-hand_7"/>
    <property type="match status" value="1"/>
</dbReference>
<gene>
    <name evidence="8" type="ORF">QTG54_015644</name>
</gene>
<evidence type="ECO:0000256" key="1">
    <source>
        <dbReference type="ARBA" id="ARBA00022679"/>
    </source>
</evidence>
<evidence type="ECO:0000256" key="4">
    <source>
        <dbReference type="ARBA" id="ARBA00022837"/>
    </source>
</evidence>
<dbReference type="InterPro" id="IPR002048">
    <property type="entry name" value="EF_hand_dom"/>
</dbReference>
<accession>A0AAD9D4E8</accession>
<comment type="caution">
    <text evidence="8">The sequence shown here is derived from an EMBL/GenBank/DDBJ whole genome shotgun (WGS) entry which is preliminary data.</text>
</comment>
<keyword evidence="3 6" id="KW-0418">Kinase</keyword>
<dbReference type="HAMAP" id="MF_00235">
    <property type="entry name" value="Adenylate_kinase_Adk"/>
    <property type="match status" value="1"/>
</dbReference>
<dbReference type="InterPro" id="IPR000850">
    <property type="entry name" value="Adenylat/UMP-CMP_kin"/>
</dbReference>
<sequence>MMYVFMSMKMISCAARALSRQRGATAASSSAATAYIKRCRRCSYGSSTHQIISPLQPTTTITAAAHQHQQQHHQQRRFFHPSDENLEGDLDELCTKFMDIPEDDFADGCRFLHQVALGNDLEVERMVAKREQIVNFRDYDRRTALHIAASEGHLDLCLFLVKHGARVNRSDRWGGSPLDDSFRHRHIDCANFLQSVGGKFGSTSQATNFITAASEGDVVEVKMLLRMGDIDINQCDYDKRTALHLAAGEGHMDVVQYLCTAGANVNVLDRWNNRPLDDAQSNGHEECVKMLQRFGAKFGTSEPSCFGREALIDLFEQYCKRRNGEMCLDWHDVSDLLANIGQKPTDEAVRKLFNAADDNHDGLIGKDEFLIHSDLFMQGRPARIILVVGGPGSGKGMLSERLVKECGVVHLSSGDMLREEVQANTPLGKQVDEIMKSGGLVSSAIIVTLMQKKMRAHPGKRVLLDGFPRSAENAKDLVALCGRPELALHLECDDTVLIERILSRGKKSSSDGGPARADDNIDTALQRIRTYHKYHKLTCDFLREEHVPIVNLDCSASPDGVWEQLKAVGRLMRIPVGSSRGSSL</sequence>
<dbReference type="SUPFAM" id="SSF47473">
    <property type="entry name" value="EF-hand"/>
    <property type="match status" value="1"/>
</dbReference>
<dbReference type="PRINTS" id="PR01415">
    <property type="entry name" value="ANKYRIN"/>
</dbReference>
<dbReference type="SUPFAM" id="SSF48403">
    <property type="entry name" value="Ankyrin repeat"/>
    <property type="match status" value="1"/>
</dbReference>
<dbReference type="InterPro" id="IPR018247">
    <property type="entry name" value="EF_Hand_1_Ca_BS"/>
</dbReference>
<dbReference type="PROSITE" id="PS00113">
    <property type="entry name" value="ADENYLATE_KINASE"/>
    <property type="match status" value="1"/>
</dbReference>
<keyword evidence="4" id="KW-0106">Calcium</keyword>
<name>A0AAD9D4E8_9STRA</name>
<dbReference type="Gene3D" id="1.10.238.10">
    <property type="entry name" value="EF-hand"/>
    <property type="match status" value="1"/>
</dbReference>
<evidence type="ECO:0000256" key="6">
    <source>
        <dbReference type="RuleBase" id="RU003330"/>
    </source>
</evidence>
<dbReference type="InterPro" id="IPR036770">
    <property type="entry name" value="Ankyrin_rpt-contain_sf"/>
</dbReference>
<keyword evidence="5" id="KW-0040">ANK repeat</keyword>
<dbReference type="Proteomes" id="UP001224775">
    <property type="component" value="Unassembled WGS sequence"/>
</dbReference>
<dbReference type="InterPro" id="IPR027417">
    <property type="entry name" value="P-loop_NTPase"/>
</dbReference>
<dbReference type="PROSITE" id="PS50297">
    <property type="entry name" value="ANK_REP_REGION"/>
    <property type="match status" value="2"/>
</dbReference>
<dbReference type="Pfam" id="PF12796">
    <property type="entry name" value="Ank_2"/>
    <property type="match status" value="2"/>
</dbReference>
<dbReference type="PROSITE" id="PS00018">
    <property type="entry name" value="EF_HAND_1"/>
    <property type="match status" value="1"/>
</dbReference>